<gene>
    <name evidence="2" type="ORF">GUITHDRAFT_109308</name>
</gene>
<dbReference type="AlphaFoldDB" id="L1J8L3"/>
<dbReference type="eggNOG" id="ENOG502SAQ1">
    <property type="taxonomic scope" value="Eukaryota"/>
</dbReference>
<evidence type="ECO:0000256" key="1">
    <source>
        <dbReference type="SAM" id="MobiDB-lite"/>
    </source>
</evidence>
<keyword evidence="4" id="KW-1185">Reference proteome</keyword>
<evidence type="ECO:0000313" key="3">
    <source>
        <dbReference type="EnsemblProtists" id="EKX44888"/>
    </source>
</evidence>
<evidence type="ECO:0000313" key="4">
    <source>
        <dbReference type="Proteomes" id="UP000011087"/>
    </source>
</evidence>
<dbReference type="OrthoDB" id="5957709at2759"/>
<dbReference type="Proteomes" id="UP000011087">
    <property type="component" value="Unassembled WGS sequence"/>
</dbReference>
<dbReference type="PaxDb" id="55529-EKX44888"/>
<organism evidence="2">
    <name type="scientific">Guillardia theta (strain CCMP2712)</name>
    <name type="common">Cryptophyte</name>
    <dbReference type="NCBI Taxonomy" id="905079"/>
    <lineage>
        <taxon>Eukaryota</taxon>
        <taxon>Cryptophyceae</taxon>
        <taxon>Pyrenomonadales</taxon>
        <taxon>Geminigeraceae</taxon>
        <taxon>Guillardia</taxon>
    </lineage>
</organism>
<dbReference type="KEGG" id="gtt:GUITHDRAFT_109308"/>
<dbReference type="GeneID" id="17301421"/>
<dbReference type="EMBL" id="JH993002">
    <property type="protein sequence ID" value="EKX44888.1"/>
    <property type="molecule type" value="Genomic_DNA"/>
</dbReference>
<reference evidence="3" key="3">
    <citation type="submission" date="2016-03" db="UniProtKB">
        <authorList>
            <consortium name="EnsemblProtists"/>
        </authorList>
    </citation>
    <scope>IDENTIFICATION</scope>
</reference>
<evidence type="ECO:0000313" key="2">
    <source>
        <dbReference type="EMBL" id="EKX44888.1"/>
    </source>
</evidence>
<accession>L1J8L3</accession>
<sequence length="446" mass="50010">MMHTQAVLSFAQQGLIWQVFLPPSSSGAAEGSRATRHCILHSSYDSITSFDLQFERMLSQRERFPLVRMSVELKVPPRMMACEAAGGRRVSQPGRLIVTWMKLEDASILEQKLCRIQEEQEKQLGRSVTMVLPAWVQLLHNFLPTCLYSPSLRKGLETVVVAWMSISGLWACWQLYQHVELFGAALRPFVKVLRMRFEWIMQKINKTFQTWTDKYIHWLKPLDVIRDRLFSSGAMSSLLAHEISRIYGVVASTAEPLLSSVQAGMQMLLASVAASTASLSAAISPYTSSMYLPGIGAVQKNLASKTSLRAANSISSYYRSYSKSFQEGAKTLLHLLSSRKASLGQESLARVGTLYFRMLVQTCRNLWRRLPWSSNEQLLAPKPPAATAPLLAVNGSIVDGDLMELCSDRSSMSPRRSCKRSISSPDMSPRRSRSISHGELQVEERL</sequence>
<proteinExistence type="predicted"/>
<dbReference type="RefSeq" id="XP_005831868.1">
    <property type="nucleotide sequence ID" value="XM_005831811.1"/>
</dbReference>
<feature type="region of interest" description="Disordered" evidence="1">
    <location>
        <begin position="408"/>
        <end position="446"/>
    </location>
</feature>
<reference evidence="4" key="2">
    <citation type="submission" date="2012-11" db="EMBL/GenBank/DDBJ databases">
        <authorList>
            <person name="Kuo A."/>
            <person name="Curtis B.A."/>
            <person name="Tanifuji G."/>
            <person name="Burki F."/>
            <person name="Gruber A."/>
            <person name="Irimia M."/>
            <person name="Maruyama S."/>
            <person name="Arias M.C."/>
            <person name="Ball S.G."/>
            <person name="Gile G.H."/>
            <person name="Hirakawa Y."/>
            <person name="Hopkins J.F."/>
            <person name="Rensing S.A."/>
            <person name="Schmutz J."/>
            <person name="Symeonidi A."/>
            <person name="Elias M."/>
            <person name="Eveleigh R.J."/>
            <person name="Herman E.K."/>
            <person name="Klute M.J."/>
            <person name="Nakayama T."/>
            <person name="Obornik M."/>
            <person name="Reyes-Prieto A."/>
            <person name="Armbrust E.V."/>
            <person name="Aves S.J."/>
            <person name="Beiko R.G."/>
            <person name="Coutinho P."/>
            <person name="Dacks J.B."/>
            <person name="Durnford D.G."/>
            <person name="Fast N.M."/>
            <person name="Green B.R."/>
            <person name="Grisdale C."/>
            <person name="Hempe F."/>
            <person name="Henrissat B."/>
            <person name="Hoppner M.P."/>
            <person name="Ishida K.-I."/>
            <person name="Kim E."/>
            <person name="Koreny L."/>
            <person name="Kroth P.G."/>
            <person name="Liu Y."/>
            <person name="Malik S.-B."/>
            <person name="Maier U.G."/>
            <person name="McRose D."/>
            <person name="Mock T."/>
            <person name="Neilson J.A."/>
            <person name="Onodera N.T."/>
            <person name="Poole A.M."/>
            <person name="Pritham E.J."/>
            <person name="Richards T.A."/>
            <person name="Rocap G."/>
            <person name="Roy S.W."/>
            <person name="Sarai C."/>
            <person name="Schaack S."/>
            <person name="Shirato S."/>
            <person name="Slamovits C.H."/>
            <person name="Spencer D.F."/>
            <person name="Suzuki S."/>
            <person name="Worden A.Z."/>
            <person name="Zauner S."/>
            <person name="Barry K."/>
            <person name="Bell C."/>
            <person name="Bharti A.K."/>
            <person name="Crow J.A."/>
            <person name="Grimwood J."/>
            <person name="Kramer R."/>
            <person name="Lindquist E."/>
            <person name="Lucas S."/>
            <person name="Salamov A."/>
            <person name="McFadden G.I."/>
            <person name="Lane C.E."/>
            <person name="Keeling P.J."/>
            <person name="Gray M.W."/>
            <person name="Grigoriev I.V."/>
            <person name="Archibald J.M."/>
        </authorList>
    </citation>
    <scope>NUCLEOTIDE SEQUENCE</scope>
    <source>
        <strain evidence="4">CCMP2712</strain>
    </source>
</reference>
<protein>
    <submittedName>
        <fullName evidence="2 3">Uncharacterized protein</fullName>
    </submittedName>
</protein>
<dbReference type="HOGENOM" id="CLU_614615_0_0_1"/>
<name>L1J8L3_GUITC</name>
<dbReference type="EnsemblProtists" id="EKX44888">
    <property type="protein sequence ID" value="EKX44888"/>
    <property type="gene ID" value="GUITHDRAFT_109308"/>
</dbReference>
<reference evidence="2 4" key="1">
    <citation type="journal article" date="2012" name="Nature">
        <title>Algal genomes reveal evolutionary mosaicism and the fate of nucleomorphs.</title>
        <authorList>
            <consortium name="DOE Joint Genome Institute"/>
            <person name="Curtis B.A."/>
            <person name="Tanifuji G."/>
            <person name="Burki F."/>
            <person name="Gruber A."/>
            <person name="Irimia M."/>
            <person name="Maruyama S."/>
            <person name="Arias M.C."/>
            <person name="Ball S.G."/>
            <person name="Gile G.H."/>
            <person name="Hirakawa Y."/>
            <person name="Hopkins J.F."/>
            <person name="Kuo A."/>
            <person name="Rensing S.A."/>
            <person name="Schmutz J."/>
            <person name="Symeonidi A."/>
            <person name="Elias M."/>
            <person name="Eveleigh R.J."/>
            <person name="Herman E.K."/>
            <person name="Klute M.J."/>
            <person name="Nakayama T."/>
            <person name="Obornik M."/>
            <person name="Reyes-Prieto A."/>
            <person name="Armbrust E.V."/>
            <person name="Aves S.J."/>
            <person name="Beiko R.G."/>
            <person name="Coutinho P."/>
            <person name="Dacks J.B."/>
            <person name="Durnford D.G."/>
            <person name="Fast N.M."/>
            <person name="Green B.R."/>
            <person name="Grisdale C.J."/>
            <person name="Hempel F."/>
            <person name="Henrissat B."/>
            <person name="Hoppner M.P."/>
            <person name="Ishida K."/>
            <person name="Kim E."/>
            <person name="Koreny L."/>
            <person name="Kroth P.G."/>
            <person name="Liu Y."/>
            <person name="Malik S.B."/>
            <person name="Maier U.G."/>
            <person name="McRose D."/>
            <person name="Mock T."/>
            <person name="Neilson J.A."/>
            <person name="Onodera N.T."/>
            <person name="Poole A.M."/>
            <person name="Pritham E.J."/>
            <person name="Richards T.A."/>
            <person name="Rocap G."/>
            <person name="Roy S.W."/>
            <person name="Sarai C."/>
            <person name="Schaack S."/>
            <person name="Shirato S."/>
            <person name="Slamovits C.H."/>
            <person name="Spencer D.F."/>
            <person name="Suzuki S."/>
            <person name="Worden A.Z."/>
            <person name="Zauner S."/>
            <person name="Barry K."/>
            <person name="Bell C."/>
            <person name="Bharti A.K."/>
            <person name="Crow J.A."/>
            <person name="Grimwood J."/>
            <person name="Kramer R."/>
            <person name="Lindquist E."/>
            <person name="Lucas S."/>
            <person name="Salamov A."/>
            <person name="McFadden G.I."/>
            <person name="Lane C.E."/>
            <person name="Keeling P.J."/>
            <person name="Gray M.W."/>
            <person name="Grigoriev I.V."/>
            <person name="Archibald J.M."/>
        </authorList>
    </citation>
    <scope>NUCLEOTIDE SEQUENCE</scope>
    <source>
        <strain evidence="2 4">CCMP2712</strain>
    </source>
</reference>